<protein>
    <recommendedName>
        <fullName evidence="1">Centrosome-associated FAM110 N-terminal domain-containing protein</fullName>
    </recommendedName>
</protein>
<name>H2Z446_CIOSA</name>
<keyword evidence="3" id="KW-1185">Reference proteome</keyword>
<dbReference type="AlphaFoldDB" id="H2Z446"/>
<reference evidence="2" key="3">
    <citation type="submission" date="2025-09" db="UniProtKB">
        <authorList>
            <consortium name="Ensembl"/>
        </authorList>
    </citation>
    <scope>IDENTIFICATION</scope>
</reference>
<dbReference type="Proteomes" id="UP000007875">
    <property type="component" value="Unassembled WGS sequence"/>
</dbReference>
<feature type="domain" description="Centrosome-associated FAM110 N-terminal" evidence="1">
    <location>
        <begin position="17"/>
        <end position="68"/>
    </location>
</feature>
<dbReference type="HOGENOM" id="CLU_2677348_0_0_1"/>
<accession>H2Z446</accession>
<dbReference type="PANTHER" id="PTHR14758:SF1">
    <property type="entry name" value="CENTROSOME-ASSOCIATED FAM110 C-TERMINAL DOMAIN-CONTAINING PROTEIN"/>
    <property type="match status" value="1"/>
</dbReference>
<dbReference type="InParanoid" id="H2Z446"/>
<evidence type="ECO:0000259" key="1">
    <source>
        <dbReference type="Pfam" id="PF14161"/>
    </source>
</evidence>
<dbReference type="InterPro" id="IPR025739">
    <property type="entry name" value="FAM110_N"/>
</dbReference>
<dbReference type="Pfam" id="PF14161">
    <property type="entry name" value="FAM110_N"/>
    <property type="match status" value="1"/>
</dbReference>
<dbReference type="PANTHER" id="PTHR14758">
    <property type="entry name" value="AGAP005440-PA"/>
    <property type="match status" value="1"/>
</dbReference>
<evidence type="ECO:0000313" key="2">
    <source>
        <dbReference type="Ensembl" id="ENSCSAVP00000012358.1"/>
    </source>
</evidence>
<dbReference type="InterPro" id="IPR025740">
    <property type="entry name" value="FAM110"/>
</dbReference>
<dbReference type="Ensembl" id="ENSCSAVT00000012501.1">
    <property type="protein sequence ID" value="ENSCSAVP00000012358.1"/>
    <property type="gene ID" value="ENSCSAVG00000007267.1"/>
</dbReference>
<evidence type="ECO:0000313" key="3">
    <source>
        <dbReference type="Proteomes" id="UP000007875"/>
    </source>
</evidence>
<organism evidence="2 3">
    <name type="scientific">Ciona savignyi</name>
    <name type="common">Pacific transparent sea squirt</name>
    <dbReference type="NCBI Taxonomy" id="51511"/>
    <lineage>
        <taxon>Eukaryota</taxon>
        <taxon>Metazoa</taxon>
        <taxon>Chordata</taxon>
        <taxon>Tunicata</taxon>
        <taxon>Ascidiacea</taxon>
        <taxon>Phlebobranchia</taxon>
        <taxon>Cionidae</taxon>
        <taxon>Ciona</taxon>
    </lineage>
</organism>
<sequence length="75" mass="8383">MYICLGLISVMAPMDNNPNSGKAPLRILNKGADYYRSTSINSQNSTGRKTAAERLEADKFKYVKSAKARQRRITT</sequence>
<reference evidence="2" key="2">
    <citation type="submission" date="2025-08" db="UniProtKB">
        <authorList>
            <consortium name="Ensembl"/>
        </authorList>
    </citation>
    <scope>IDENTIFICATION</scope>
</reference>
<reference evidence="3" key="1">
    <citation type="submission" date="2003-08" db="EMBL/GenBank/DDBJ databases">
        <authorList>
            <person name="Birren B."/>
            <person name="Nusbaum C."/>
            <person name="Abebe A."/>
            <person name="Abouelleil A."/>
            <person name="Adekoya E."/>
            <person name="Ait-zahra M."/>
            <person name="Allen N."/>
            <person name="Allen T."/>
            <person name="An P."/>
            <person name="Anderson M."/>
            <person name="Anderson S."/>
            <person name="Arachchi H."/>
            <person name="Armbruster J."/>
            <person name="Bachantsang P."/>
            <person name="Baldwin J."/>
            <person name="Barry A."/>
            <person name="Bayul T."/>
            <person name="Blitshsteyn B."/>
            <person name="Bloom T."/>
            <person name="Blye J."/>
            <person name="Boguslavskiy L."/>
            <person name="Borowsky M."/>
            <person name="Boukhgalter B."/>
            <person name="Brunache A."/>
            <person name="Butler J."/>
            <person name="Calixte N."/>
            <person name="Calvo S."/>
            <person name="Camarata J."/>
            <person name="Campo K."/>
            <person name="Chang J."/>
            <person name="Cheshatsang Y."/>
            <person name="Citroen M."/>
            <person name="Collymore A."/>
            <person name="Considine T."/>
            <person name="Cook A."/>
            <person name="Cooke P."/>
            <person name="Corum B."/>
            <person name="Cuomo C."/>
            <person name="David R."/>
            <person name="Dawoe T."/>
            <person name="Degray S."/>
            <person name="Dodge S."/>
            <person name="Dooley K."/>
            <person name="Dorje P."/>
            <person name="Dorjee K."/>
            <person name="Dorris L."/>
            <person name="Duffey N."/>
            <person name="Dupes A."/>
            <person name="Elkins T."/>
            <person name="Engels R."/>
            <person name="Erickson J."/>
            <person name="Farina A."/>
            <person name="Faro S."/>
            <person name="Ferreira P."/>
            <person name="Fischer H."/>
            <person name="Fitzgerald M."/>
            <person name="Foley K."/>
            <person name="Gage D."/>
            <person name="Galagan J."/>
            <person name="Gearin G."/>
            <person name="Gnerre S."/>
            <person name="Gnirke A."/>
            <person name="Goyette A."/>
            <person name="Graham J."/>
            <person name="Grandbois E."/>
            <person name="Gyaltsen K."/>
            <person name="Hafez N."/>
            <person name="Hagopian D."/>
            <person name="Hagos B."/>
            <person name="Hall J."/>
            <person name="Hatcher B."/>
            <person name="Heller A."/>
            <person name="Higgins H."/>
            <person name="Honan T."/>
            <person name="Horn A."/>
            <person name="Houde N."/>
            <person name="Hughes L."/>
            <person name="Hulme W."/>
            <person name="Husby E."/>
            <person name="Iliev I."/>
            <person name="Jaffe D."/>
            <person name="Jones C."/>
            <person name="Kamal M."/>
            <person name="Kamat A."/>
            <person name="Kamvysselis M."/>
            <person name="Karlsson E."/>
            <person name="Kells C."/>
            <person name="Kieu A."/>
            <person name="Kisner P."/>
            <person name="Kodira C."/>
            <person name="Kulbokas E."/>
            <person name="Labutti K."/>
            <person name="Lama D."/>
            <person name="Landers T."/>
            <person name="Leger J."/>
            <person name="Levine S."/>
            <person name="Lewis D."/>
            <person name="Lewis T."/>
            <person name="Lindblad-toh K."/>
            <person name="Liu X."/>
            <person name="Lokyitsang T."/>
            <person name="Lokyitsang Y."/>
            <person name="Lucien O."/>
            <person name="Lui A."/>
            <person name="Ma L.J."/>
            <person name="Mabbitt R."/>
            <person name="Macdonald J."/>
            <person name="Maclean C."/>
            <person name="Major J."/>
            <person name="Manning J."/>
            <person name="Marabella R."/>
            <person name="Maru K."/>
            <person name="Matthews C."/>
            <person name="Mauceli E."/>
            <person name="Mccarthy M."/>
            <person name="Mcdonough S."/>
            <person name="Mcghee T."/>
            <person name="Meldrim J."/>
            <person name="Meneus L."/>
            <person name="Mesirov J."/>
            <person name="Mihalev A."/>
            <person name="Mihova T."/>
            <person name="Mikkelsen T."/>
            <person name="Mlenga V."/>
            <person name="Moru K."/>
            <person name="Mozes J."/>
            <person name="Mulrain L."/>
            <person name="Munson G."/>
            <person name="Naylor J."/>
            <person name="Newes C."/>
            <person name="Nguyen C."/>
            <person name="Nguyen N."/>
            <person name="Nguyen T."/>
            <person name="Nicol R."/>
            <person name="Nielsen C."/>
            <person name="Nizzari M."/>
            <person name="Norbu C."/>
            <person name="Norbu N."/>
            <person name="O'donnell P."/>
            <person name="Okoawo O."/>
            <person name="O'leary S."/>
            <person name="Omotosho B."/>
            <person name="O'neill K."/>
            <person name="Osman S."/>
            <person name="Parker S."/>
            <person name="Perrin D."/>
            <person name="Phunkhang P."/>
            <person name="Piqani B."/>
            <person name="Purcell S."/>
            <person name="Rachupka T."/>
            <person name="Ramasamy U."/>
            <person name="Rameau R."/>
            <person name="Ray V."/>
            <person name="Raymond C."/>
            <person name="Retta R."/>
            <person name="Richardson S."/>
            <person name="Rise C."/>
            <person name="Rodriguez J."/>
            <person name="Rogers J."/>
            <person name="Rogov P."/>
            <person name="Rutman M."/>
            <person name="Schupbach R."/>
            <person name="Seaman C."/>
            <person name="Settipalli S."/>
            <person name="Sharpe T."/>
            <person name="Sheridan J."/>
            <person name="Sherpa N."/>
            <person name="Shi J."/>
            <person name="Smirnov S."/>
            <person name="Smith C."/>
            <person name="Sougnez C."/>
            <person name="Spencer B."/>
            <person name="Stalker J."/>
            <person name="Stange-thomann N."/>
            <person name="Stavropoulos S."/>
            <person name="Stetson K."/>
            <person name="Stone C."/>
            <person name="Stone S."/>
            <person name="Stubbs M."/>
            <person name="Talamas J."/>
            <person name="Tchuinga P."/>
            <person name="Tenzing P."/>
            <person name="Tesfaye S."/>
            <person name="Theodore J."/>
            <person name="Thoulutsang Y."/>
            <person name="Topham K."/>
            <person name="Towey S."/>
            <person name="Tsamla T."/>
            <person name="Tsomo N."/>
            <person name="Vallee D."/>
            <person name="Vassiliev H."/>
            <person name="Venkataraman V."/>
            <person name="Vinson J."/>
            <person name="Vo A."/>
            <person name="Wade C."/>
            <person name="Wang S."/>
            <person name="Wangchuk T."/>
            <person name="Wangdi T."/>
            <person name="Whittaker C."/>
            <person name="Wilkinson J."/>
            <person name="Wu Y."/>
            <person name="Wyman D."/>
            <person name="Yadav S."/>
            <person name="Yang S."/>
            <person name="Yang X."/>
            <person name="Yeager S."/>
            <person name="Yee E."/>
            <person name="Young G."/>
            <person name="Zainoun J."/>
            <person name="Zembeck L."/>
            <person name="Zimmer A."/>
            <person name="Zody M."/>
            <person name="Lander E."/>
        </authorList>
    </citation>
    <scope>NUCLEOTIDE SEQUENCE [LARGE SCALE GENOMIC DNA]</scope>
</reference>
<proteinExistence type="predicted"/>